<dbReference type="EMBL" id="CH408029">
    <property type="protein sequence ID" value="EAQ93748.1"/>
    <property type="molecule type" value="Genomic_DNA"/>
</dbReference>
<sequence length="334" mass="38113">MSDMLAKKKQETRQKIAARRAKVLDTTSRVFWRRDQEWLRRRMNLQQQATFKTLFEKRGYNDPNVGIGIDFIAWNIDYGLWDGLRHSPEDYEALQPIFEEAPRPTDTPWCAQFRDYQRSRLGQKAEKDPLNQANTETKSLKRRSDAEDNKANDLHPQPKKLRQQELKFTTIEPQTSNYPGPYPHRHHRHQQTPPAHVLSQSHAFIYQGFNPRTTRKQIAGAAKHSEGRCTAGHRRRRADGDFFTVRLREAVAATRINQRPGAHPMPCWTGPFGWRCARREEPVTVGVDGEGAGAGVKEGPVTVWLLAVAVADRAEVTSLRGLGHLAETDPVLGT</sequence>
<dbReference type="VEuPathDB" id="FungiDB:CHGG_01983"/>
<organism evidence="2 3">
    <name type="scientific">Chaetomium globosum (strain ATCC 6205 / CBS 148.51 / DSM 1962 / NBRC 6347 / NRRL 1970)</name>
    <name type="common">Soil fungus</name>
    <dbReference type="NCBI Taxonomy" id="306901"/>
    <lineage>
        <taxon>Eukaryota</taxon>
        <taxon>Fungi</taxon>
        <taxon>Dikarya</taxon>
        <taxon>Ascomycota</taxon>
        <taxon>Pezizomycotina</taxon>
        <taxon>Sordariomycetes</taxon>
        <taxon>Sordariomycetidae</taxon>
        <taxon>Sordariales</taxon>
        <taxon>Chaetomiaceae</taxon>
        <taxon>Chaetomium</taxon>
    </lineage>
</organism>
<accession>Q2HCS1</accession>
<evidence type="ECO:0000313" key="2">
    <source>
        <dbReference type="EMBL" id="EAQ93748.1"/>
    </source>
</evidence>
<feature type="compositionally biased region" description="Basic and acidic residues" evidence="1">
    <location>
        <begin position="138"/>
        <end position="153"/>
    </location>
</feature>
<keyword evidence="3" id="KW-1185">Reference proteome</keyword>
<evidence type="ECO:0000313" key="3">
    <source>
        <dbReference type="Proteomes" id="UP000001056"/>
    </source>
</evidence>
<dbReference type="GeneID" id="4386230"/>
<dbReference type="InParanoid" id="Q2HCS1"/>
<dbReference type="RefSeq" id="XP_001221204.1">
    <property type="nucleotide sequence ID" value="XM_001221203.1"/>
</dbReference>
<dbReference type="HOGENOM" id="CLU_831546_0_0_1"/>
<dbReference type="AlphaFoldDB" id="Q2HCS1"/>
<gene>
    <name evidence="2" type="ORF">CHGG_01983</name>
</gene>
<name>Q2HCS1_CHAGB</name>
<dbReference type="OrthoDB" id="10461049at2759"/>
<dbReference type="Proteomes" id="UP000001056">
    <property type="component" value="Unassembled WGS sequence"/>
</dbReference>
<evidence type="ECO:0000256" key="1">
    <source>
        <dbReference type="SAM" id="MobiDB-lite"/>
    </source>
</evidence>
<protein>
    <submittedName>
        <fullName evidence="2">Uncharacterized protein</fullName>
    </submittedName>
</protein>
<proteinExistence type="predicted"/>
<feature type="region of interest" description="Disordered" evidence="1">
    <location>
        <begin position="121"/>
        <end position="190"/>
    </location>
</feature>
<reference evidence="3" key="1">
    <citation type="journal article" date="2015" name="Genome Announc.">
        <title>Draft genome sequence of the cellulolytic fungus Chaetomium globosum.</title>
        <authorList>
            <person name="Cuomo C.A."/>
            <person name="Untereiner W.A."/>
            <person name="Ma L.-J."/>
            <person name="Grabherr M."/>
            <person name="Birren B.W."/>
        </authorList>
    </citation>
    <scope>NUCLEOTIDE SEQUENCE [LARGE SCALE GENOMIC DNA]</scope>
    <source>
        <strain evidence="3">ATCC 6205 / CBS 148.51 / DSM 1962 / NBRC 6347 / NRRL 1970</strain>
    </source>
</reference>